<gene>
    <name evidence="2" type="ORF">LCGC14_1359540</name>
</gene>
<name>A0A0F9NAS7_9ZZZZ</name>
<dbReference type="EMBL" id="LAZR01008485">
    <property type="protein sequence ID" value="KKM78477.1"/>
    <property type="molecule type" value="Genomic_DNA"/>
</dbReference>
<feature type="transmembrane region" description="Helical" evidence="1">
    <location>
        <begin position="7"/>
        <end position="27"/>
    </location>
</feature>
<dbReference type="AlphaFoldDB" id="A0A0F9NAS7"/>
<evidence type="ECO:0000256" key="1">
    <source>
        <dbReference type="SAM" id="Phobius"/>
    </source>
</evidence>
<sequence>MRKKFIEYLIVFAFINVASLAIFGMAAKNEAIDPGPEAKDATPEMIGSDEIVMRKLAS</sequence>
<protein>
    <submittedName>
        <fullName evidence="2">Uncharacterized protein</fullName>
    </submittedName>
</protein>
<organism evidence="2">
    <name type="scientific">marine sediment metagenome</name>
    <dbReference type="NCBI Taxonomy" id="412755"/>
    <lineage>
        <taxon>unclassified sequences</taxon>
        <taxon>metagenomes</taxon>
        <taxon>ecological metagenomes</taxon>
    </lineage>
</organism>
<keyword evidence="1" id="KW-0812">Transmembrane</keyword>
<accession>A0A0F9NAS7</accession>
<keyword evidence="1" id="KW-0472">Membrane</keyword>
<keyword evidence="1" id="KW-1133">Transmembrane helix</keyword>
<proteinExistence type="predicted"/>
<evidence type="ECO:0000313" key="2">
    <source>
        <dbReference type="EMBL" id="KKM78477.1"/>
    </source>
</evidence>
<reference evidence="2" key="1">
    <citation type="journal article" date="2015" name="Nature">
        <title>Complex archaea that bridge the gap between prokaryotes and eukaryotes.</title>
        <authorList>
            <person name="Spang A."/>
            <person name="Saw J.H."/>
            <person name="Jorgensen S.L."/>
            <person name="Zaremba-Niedzwiedzka K."/>
            <person name="Martijn J."/>
            <person name="Lind A.E."/>
            <person name="van Eijk R."/>
            <person name="Schleper C."/>
            <person name="Guy L."/>
            <person name="Ettema T.J."/>
        </authorList>
    </citation>
    <scope>NUCLEOTIDE SEQUENCE</scope>
</reference>
<comment type="caution">
    <text evidence="2">The sequence shown here is derived from an EMBL/GenBank/DDBJ whole genome shotgun (WGS) entry which is preliminary data.</text>
</comment>